<evidence type="ECO:0000259" key="12">
    <source>
        <dbReference type="PROSITE" id="PS50109"/>
    </source>
</evidence>
<feature type="modified residue" description="4-aspartylphosphate" evidence="10">
    <location>
        <position position="694"/>
    </location>
</feature>
<dbReference type="SUPFAM" id="SSF47384">
    <property type="entry name" value="Homodimeric domain of signal transducing histidine kinase"/>
    <property type="match status" value="1"/>
</dbReference>
<dbReference type="InterPro" id="IPR021796">
    <property type="entry name" value="Tll0287-like_dom"/>
</dbReference>
<dbReference type="Gene3D" id="6.10.340.10">
    <property type="match status" value="1"/>
</dbReference>
<feature type="domain" description="Response regulatory" evidence="13">
    <location>
        <begin position="643"/>
        <end position="759"/>
    </location>
</feature>
<dbReference type="InterPro" id="IPR001789">
    <property type="entry name" value="Sig_transdc_resp-reg_receiver"/>
</dbReference>
<dbReference type="EC" id="2.7.13.3" evidence="3"/>
<dbReference type="Gene3D" id="3.30.450.290">
    <property type="match status" value="1"/>
</dbReference>
<dbReference type="SMART" id="SM00448">
    <property type="entry name" value="REC"/>
    <property type="match status" value="1"/>
</dbReference>
<evidence type="ECO:0000256" key="5">
    <source>
        <dbReference type="ARBA" id="ARBA00022679"/>
    </source>
</evidence>
<dbReference type="Gene3D" id="3.30.565.10">
    <property type="entry name" value="Histidine kinase-like ATPase, C-terminal domain"/>
    <property type="match status" value="1"/>
</dbReference>
<dbReference type="PROSITE" id="PS50112">
    <property type="entry name" value="PAS"/>
    <property type="match status" value="1"/>
</dbReference>
<evidence type="ECO:0000313" key="16">
    <source>
        <dbReference type="EMBL" id="HDD52982.1"/>
    </source>
</evidence>
<dbReference type="SUPFAM" id="SSF55874">
    <property type="entry name" value="ATPase domain of HSP90 chaperone/DNA topoisomerase II/histidine kinase"/>
    <property type="match status" value="1"/>
</dbReference>
<dbReference type="NCBIfam" id="TIGR00229">
    <property type="entry name" value="sensory_box"/>
    <property type="match status" value="1"/>
</dbReference>
<dbReference type="GO" id="GO:0000155">
    <property type="term" value="F:phosphorelay sensor kinase activity"/>
    <property type="evidence" value="ECO:0007669"/>
    <property type="project" value="InterPro"/>
</dbReference>
<evidence type="ECO:0000256" key="1">
    <source>
        <dbReference type="ARBA" id="ARBA00000085"/>
    </source>
</evidence>
<dbReference type="PANTHER" id="PTHR43065">
    <property type="entry name" value="SENSOR HISTIDINE KINASE"/>
    <property type="match status" value="1"/>
</dbReference>
<dbReference type="InterPro" id="IPR003594">
    <property type="entry name" value="HATPase_dom"/>
</dbReference>
<dbReference type="Pfam" id="PF00672">
    <property type="entry name" value="HAMP"/>
    <property type="match status" value="1"/>
</dbReference>
<dbReference type="CDD" id="cd06225">
    <property type="entry name" value="HAMP"/>
    <property type="match status" value="1"/>
</dbReference>
<dbReference type="Proteomes" id="UP000885690">
    <property type="component" value="Unassembled WGS sequence"/>
</dbReference>
<dbReference type="PROSITE" id="PS50885">
    <property type="entry name" value="HAMP"/>
    <property type="match status" value="1"/>
</dbReference>
<evidence type="ECO:0000256" key="8">
    <source>
        <dbReference type="ARBA" id="ARBA00022840"/>
    </source>
</evidence>
<organism evidence="16">
    <name type="scientific">Thermosulfidibacter takaii</name>
    <dbReference type="NCBI Taxonomy" id="412593"/>
    <lineage>
        <taxon>Bacteria</taxon>
        <taxon>Pseudomonadati</taxon>
        <taxon>Thermosulfidibacterota</taxon>
        <taxon>Thermosulfidibacteria</taxon>
        <taxon>Thermosulfidibacterales</taxon>
        <taxon>Thermosulfidibacteraceae</taxon>
    </lineage>
</organism>
<feature type="domain" description="PAS" evidence="14">
    <location>
        <begin position="269"/>
        <end position="305"/>
    </location>
</feature>
<dbReference type="Gene3D" id="3.30.450.20">
    <property type="entry name" value="PAS domain"/>
    <property type="match status" value="1"/>
</dbReference>
<comment type="caution">
    <text evidence="16">The sequence shown here is derived from an EMBL/GenBank/DDBJ whole genome shotgun (WGS) entry which is preliminary data.</text>
</comment>
<dbReference type="InterPro" id="IPR003661">
    <property type="entry name" value="HisK_dim/P_dom"/>
</dbReference>
<keyword evidence="5" id="KW-0808">Transferase</keyword>
<accession>A0A7C0U649</accession>
<dbReference type="SMART" id="SM00304">
    <property type="entry name" value="HAMP"/>
    <property type="match status" value="1"/>
</dbReference>
<feature type="domain" description="Histidine kinase" evidence="12">
    <location>
        <begin position="402"/>
        <end position="622"/>
    </location>
</feature>
<dbReference type="Pfam" id="PF00072">
    <property type="entry name" value="Response_reg"/>
    <property type="match status" value="1"/>
</dbReference>
<dbReference type="Gene3D" id="1.10.287.130">
    <property type="match status" value="1"/>
</dbReference>
<dbReference type="Pfam" id="PF11845">
    <property type="entry name" value="Tll0287-like"/>
    <property type="match status" value="1"/>
</dbReference>
<evidence type="ECO:0000256" key="4">
    <source>
        <dbReference type="ARBA" id="ARBA00022553"/>
    </source>
</evidence>
<dbReference type="InterPro" id="IPR003660">
    <property type="entry name" value="HAMP_dom"/>
</dbReference>
<reference evidence="16" key="1">
    <citation type="journal article" date="2020" name="mSystems">
        <title>Genome- and Community-Level Interaction Insights into Carbon Utilization and Element Cycling Functions of Hydrothermarchaeota in Hydrothermal Sediment.</title>
        <authorList>
            <person name="Zhou Z."/>
            <person name="Liu Y."/>
            <person name="Xu W."/>
            <person name="Pan J."/>
            <person name="Luo Z.H."/>
            <person name="Li M."/>
        </authorList>
    </citation>
    <scope>NUCLEOTIDE SEQUENCE [LARGE SCALE GENOMIC DNA]</scope>
    <source>
        <strain evidence="16">HyVt-115</strain>
    </source>
</reference>
<dbReference type="EMBL" id="DQWS01000108">
    <property type="protein sequence ID" value="HDD52982.1"/>
    <property type="molecule type" value="Genomic_DNA"/>
</dbReference>
<keyword evidence="6" id="KW-0547">Nucleotide-binding</keyword>
<dbReference type="SMART" id="SM00091">
    <property type="entry name" value="PAS"/>
    <property type="match status" value="1"/>
</dbReference>
<keyword evidence="11" id="KW-0472">Membrane</keyword>
<dbReference type="InterPro" id="IPR005467">
    <property type="entry name" value="His_kinase_dom"/>
</dbReference>
<dbReference type="PRINTS" id="PR00344">
    <property type="entry name" value="BCTRLSENSOR"/>
</dbReference>
<feature type="domain" description="HAMP" evidence="15">
    <location>
        <begin position="205"/>
        <end position="257"/>
    </location>
</feature>
<dbReference type="CDD" id="cd00156">
    <property type="entry name" value="REC"/>
    <property type="match status" value="1"/>
</dbReference>
<keyword evidence="9" id="KW-0902">Two-component regulatory system</keyword>
<dbReference type="SUPFAM" id="SSF52172">
    <property type="entry name" value="CheY-like"/>
    <property type="match status" value="1"/>
</dbReference>
<feature type="transmembrane region" description="Helical" evidence="11">
    <location>
        <begin position="182"/>
        <end position="203"/>
    </location>
</feature>
<dbReference type="PROSITE" id="PS50109">
    <property type="entry name" value="HIS_KIN"/>
    <property type="match status" value="1"/>
</dbReference>
<dbReference type="AlphaFoldDB" id="A0A7C0U649"/>
<dbReference type="InterPro" id="IPR036890">
    <property type="entry name" value="HATPase_C_sf"/>
</dbReference>
<dbReference type="InterPro" id="IPR036097">
    <property type="entry name" value="HisK_dim/P_sf"/>
</dbReference>
<keyword evidence="7" id="KW-0418">Kinase</keyword>
<evidence type="ECO:0000259" key="15">
    <source>
        <dbReference type="PROSITE" id="PS50885"/>
    </source>
</evidence>
<dbReference type="GO" id="GO:0016020">
    <property type="term" value="C:membrane"/>
    <property type="evidence" value="ECO:0007669"/>
    <property type="project" value="UniProtKB-SubCell"/>
</dbReference>
<dbReference type="SUPFAM" id="SSF55785">
    <property type="entry name" value="PYP-like sensor domain (PAS domain)"/>
    <property type="match status" value="1"/>
</dbReference>
<evidence type="ECO:0000256" key="3">
    <source>
        <dbReference type="ARBA" id="ARBA00012438"/>
    </source>
</evidence>
<dbReference type="GO" id="GO:0005524">
    <property type="term" value="F:ATP binding"/>
    <property type="evidence" value="ECO:0007669"/>
    <property type="project" value="UniProtKB-KW"/>
</dbReference>
<comment type="catalytic activity">
    <reaction evidence="1">
        <text>ATP + protein L-histidine = ADP + protein N-phospho-L-histidine.</text>
        <dbReference type="EC" id="2.7.13.3"/>
    </reaction>
</comment>
<dbReference type="InterPro" id="IPR004358">
    <property type="entry name" value="Sig_transdc_His_kin-like_C"/>
</dbReference>
<dbReference type="InterPro" id="IPR000014">
    <property type="entry name" value="PAS"/>
</dbReference>
<evidence type="ECO:0000256" key="6">
    <source>
        <dbReference type="ARBA" id="ARBA00022741"/>
    </source>
</evidence>
<dbReference type="InterPro" id="IPR035965">
    <property type="entry name" value="PAS-like_dom_sf"/>
</dbReference>
<keyword evidence="8" id="KW-0067">ATP-binding</keyword>
<evidence type="ECO:0000256" key="11">
    <source>
        <dbReference type="SAM" id="Phobius"/>
    </source>
</evidence>
<sequence length="761" mass="85147">MSLRVKGALLVSTVLLVVLGIGGCVLYRNMHNLTYYLLKNKAATIVQQVFTIREWVSGHGGVYVRKGEERFVLQVPAFVTKELTKYSSGVRYRLFSFHPINPENAPDPLEKKALKSFADGDEEFFTLMERGGKRFAVYVTPLRVTPACVRCHPGARVGSVLGGLGVTFSVEREMRTMLRYGISLGLGGVAVLFVIFFMVAFLLDREVVGKIREVEGAFARVFQGDLEVRLALEGAAEFSSLSRGFNRMVERLCEQEREQERMTERLKLEKEKFQRLFEGAMEGIFFLDKDGKVRDVNPEGLRLLGCEDKGELQGRDFFGDLCPSVELFLKLSSGGEVRESEVVLRRVSGGEVVVDMFWFSVGDLHCIWGYWGTIRDVSEEKSLERQLIKAQRMEALGVLAGGIAHDFNNILSGVLGFVELCLDEVPRDSQVYERLNMCLEALKRGSGLASQLLDFARAREDQMRLLDLNLLVKELSKILKETLPKMIEVDVQLDPQLKFVMADPAQIHQALLNLCINARDAMPQGGRLLLKTENITLEEEDTRLDLPPGNYVVLTVSDTGCGMDEETVKRIFEPFFTTKKERGTGLGLTITNSIVKSHGGAIEVKSQVEKGTTFRVYLPASEVKEERAGKDVYTFFSRKGVGKVLVVDDEPMVRDSVAAMVARLGYEPIKASSGEEALEIYREEGKEIVAVLLDLYMPGMGGIKALEKLMKMEPRPRVIISSGYKDKELEEAVREMGALAYLSKPYGQKDLSEILWKVVGD</sequence>
<dbReference type="CDD" id="cd00130">
    <property type="entry name" value="PAS"/>
    <property type="match status" value="1"/>
</dbReference>
<feature type="transmembrane region" description="Helical" evidence="11">
    <location>
        <begin position="6"/>
        <end position="27"/>
    </location>
</feature>
<evidence type="ECO:0000256" key="9">
    <source>
        <dbReference type="ARBA" id="ARBA00023012"/>
    </source>
</evidence>
<dbReference type="SMART" id="SM00388">
    <property type="entry name" value="HisKA"/>
    <property type="match status" value="1"/>
</dbReference>
<protein>
    <recommendedName>
        <fullName evidence="3">histidine kinase</fullName>
        <ecNumber evidence="3">2.7.13.3</ecNumber>
    </recommendedName>
</protein>
<dbReference type="Pfam" id="PF13188">
    <property type="entry name" value="PAS_8"/>
    <property type="match status" value="1"/>
</dbReference>
<dbReference type="Pfam" id="PF00512">
    <property type="entry name" value="HisKA"/>
    <property type="match status" value="1"/>
</dbReference>
<proteinExistence type="predicted"/>
<evidence type="ECO:0000259" key="14">
    <source>
        <dbReference type="PROSITE" id="PS50112"/>
    </source>
</evidence>
<evidence type="ECO:0000259" key="13">
    <source>
        <dbReference type="PROSITE" id="PS50110"/>
    </source>
</evidence>
<dbReference type="Gene3D" id="3.40.50.2300">
    <property type="match status" value="1"/>
</dbReference>
<name>A0A7C0U649_9BACT</name>
<evidence type="ECO:0000256" key="7">
    <source>
        <dbReference type="ARBA" id="ARBA00022777"/>
    </source>
</evidence>
<dbReference type="PROSITE" id="PS50110">
    <property type="entry name" value="RESPONSE_REGULATORY"/>
    <property type="match status" value="1"/>
</dbReference>
<dbReference type="Pfam" id="PF02518">
    <property type="entry name" value="HATPase_c"/>
    <property type="match status" value="1"/>
</dbReference>
<dbReference type="InterPro" id="IPR011006">
    <property type="entry name" value="CheY-like_superfamily"/>
</dbReference>
<keyword evidence="4 10" id="KW-0597">Phosphoprotein</keyword>
<gene>
    <name evidence="16" type="ORF">ENF32_02810</name>
</gene>
<keyword evidence="11" id="KW-0812">Transmembrane</keyword>
<evidence type="ECO:0000256" key="10">
    <source>
        <dbReference type="PROSITE-ProRule" id="PRU00169"/>
    </source>
</evidence>
<dbReference type="PROSITE" id="PS51257">
    <property type="entry name" value="PROKAR_LIPOPROTEIN"/>
    <property type="match status" value="1"/>
</dbReference>
<dbReference type="SMART" id="SM00387">
    <property type="entry name" value="HATPase_c"/>
    <property type="match status" value="1"/>
</dbReference>
<evidence type="ECO:0000256" key="2">
    <source>
        <dbReference type="ARBA" id="ARBA00004370"/>
    </source>
</evidence>
<keyword evidence="11" id="KW-1133">Transmembrane helix</keyword>
<dbReference type="PANTHER" id="PTHR43065:SF46">
    <property type="entry name" value="C4-DICARBOXYLATE TRANSPORT SENSOR PROTEIN DCTB"/>
    <property type="match status" value="1"/>
</dbReference>
<dbReference type="CDD" id="cd00082">
    <property type="entry name" value="HisKA"/>
    <property type="match status" value="1"/>
</dbReference>
<comment type="subcellular location">
    <subcellularLocation>
        <location evidence="2">Membrane</location>
    </subcellularLocation>
</comment>